<dbReference type="Gene3D" id="3.50.50.60">
    <property type="entry name" value="FAD/NAD(P)-binding domain"/>
    <property type="match status" value="1"/>
</dbReference>
<dbReference type="PANTHER" id="PTHR43476:SF3">
    <property type="entry name" value="FAD-BINDING MONOOXYGENASE"/>
    <property type="match status" value="1"/>
</dbReference>
<dbReference type="KEGG" id="parq:DSM112329_02067"/>
<dbReference type="GO" id="GO:0008688">
    <property type="term" value="F:3-(3-hydroxyphenyl)propionate hydroxylase activity"/>
    <property type="evidence" value="ECO:0007669"/>
    <property type="project" value="UniProtKB-EC"/>
</dbReference>
<dbReference type="InterPro" id="IPR036188">
    <property type="entry name" value="FAD/NAD-bd_sf"/>
</dbReference>
<feature type="domain" description="FAD-binding" evidence="2">
    <location>
        <begin position="3"/>
        <end position="340"/>
    </location>
</feature>
<dbReference type="Gene3D" id="3.30.70.2450">
    <property type="match status" value="1"/>
</dbReference>
<evidence type="ECO:0000313" key="3">
    <source>
        <dbReference type="EMBL" id="XAY05222.1"/>
    </source>
</evidence>
<dbReference type="InterPro" id="IPR002938">
    <property type="entry name" value="FAD-bd"/>
</dbReference>
<evidence type="ECO:0000256" key="1">
    <source>
        <dbReference type="ARBA" id="ARBA00023002"/>
    </source>
</evidence>
<keyword evidence="1 3" id="KW-0560">Oxidoreductase</keyword>
<dbReference type="EMBL" id="CP114014">
    <property type="protein sequence ID" value="XAY05222.1"/>
    <property type="molecule type" value="Genomic_DNA"/>
</dbReference>
<accession>A0AAU7AU53</accession>
<dbReference type="PRINTS" id="PR00420">
    <property type="entry name" value="RNGMNOXGNASE"/>
</dbReference>
<organism evidence="3">
    <name type="scientific">Paraconexibacter sp. AEG42_29</name>
    <dbReference type="NCBI Taxonomy" id="2997339"/>
    <lineage>
        <taxon>Bacteria</taxon>
        <taxon>Bacillati</taxon>
        <taxon>Actinomycetota</taxon>
        <taxon>Thermoleophilia</taxon>
        <taxon>Solirubrobacterales</taxon>
        <taxon>Paraconexibacteraceae</taxon>
        <taxon>Paraconexibacter</taxon>
    </lineage>
</organism>
<dbReference type="RefSeq" id="WP_354701739.1">
    <property type="nucleotide sequence ID" value="NZ_CP114014.1"/>
</dbReference>
<gene>
    <name evidence="3" type="primary">mhpA</name>
    <name evidence="3" type="ORF">DSM112329_02067</name>
</gene>
<proteinExistence type="predicted"/>
<dbReference type="GO" id="GO:0071949">
    <property type="term" value="F:FAD binding"/>
    <property type="evidence" value="ECO:0007669"/>
    <property type="project" value="InterPro"/>
</dbReference>
<dbReference type="Pfam" id="PF01494">
    <property type="entry name" value="FAD_binding_3"/>
    <property type="match status" value="1"/>
</dbReference>
<name>A0AAU7AU53_9ACTN</name>
<dbReference type="InterPro" id="IPR050631">
    <property type="entry name" value="PheA/TfdB_FAD_monoxygenase"/>
</dbReference>
<dbReference type="PANTHER" id="PTHR43476">
    <property type="entry name" value="3-(3-HYDROXY-PHENYL)PROPIONATE/3-HYDROXYCINNAMIC ACID HYDROXYLASE"/>
    <property type="match status" value="1"/>
</dbReference>
<sequence length="513" mass="55206">MTDYDVVVCGLGPVGQLLALLLGDHGVRTLAFDRAAAPYPLPRAAVLDDEVLRILQSVGLDAAVLAESQVQPRASIVTAAGRAVEVLSAQDGLLGHPPLISINQPAVERALLGALPARTSVQVRRSLTLDAVDRRAERVDVYVRPTGGGRSERISARYLVGCDGGGSAVRARLQVPFVGRTAAQRWVVVDATVDRPLRKVPHPHFVGRAERPIVTLPMSPGRHRWEWMLHPGEDPAPFLQPDAIRRGVDEWLDGETATIERAIVYTFHTRTAATWRRGRVLLAGDAAHVMPPFAGQGFSSGARDAANLAWKLAAVLDGAPDALLDSYEQERRPHVAAMQRTANMMGGFVQATSPRRVRLRDAWLSAIDGTRVQTWLAGNVKPLPTYGAGAFAERPHRLPFRRTVGALFPQSGRLDDRLGFGWAAVAVDDVSRSLLADAGITVADPGADGAWLTTRGVDWALLRPDRFVFAAGGPADVATACQAWRRLVAPDRRTGEGSVKVRDAASIRAAVIA</sequence>
<dbReference type="AlphaFoldDB" id="A0AAU7AU53"/>
<dbReference type="EC" id="1.14.13.127" evidence="3"/>
<protein>
    <submittedName>
        <fullName evidence="3">3-(3-hydroxy-phenyl)propionate/3-hydroxycinnamic acid hydroxylase</fullName>
        <ecNumber evidence="3">1.14.13.127</ecNumber>
    </submittedName>
</protein>
<dbReference type="SUPFAM" id="SSF51905">
    <property type="entry name" value="FAD/NAD(P)-binding domain"/>
    <property type="match status" value="1"/>
</dbReference>
<dbReference type="NCBIfam" id="NF004829">
    <property type="entry name" value="PRK06183.1-3"/>
    <property type="match status" value="1"/>
</dbReference>
<reference evidence="3" key="1">
    <citation type="submission" date="2022-12" db="EMBL/GenBank/DDBJ databases">
        <title>Paraconexibacter alkalitolerans sp. nov. and Baekduia alba sp. nov., isolated from soil and emended description of the genera Paraconexibacter (Chun et al., 2020) and Baekduia (An et al., 2020).</title>
        <authorList>
            <person name="Vieira S."/>
            <person name="Huber K.J."/>
            <person name="Geppert A."/>
            <person name="Wolf J."/>
            <person name="Neumann-Schaal M."/>
            <person name="Muesken M."/>
            <person name="Overmann J."/>
        </authorList>
    </citation>
    <scope>NUCLEOTIDE SEQUENCE</scope>
    <source>
        <strain evidence="3">AEG42_29</strain>
    </source>
</reference>
<dbReference type="GO" id="GO:0019622">
    <property type="term" value="P:3-(3-hydroxy)phenylpropionate catabolic process"/>
    <property type="evidence" value="ECO:0007669"/>
    <property type="project" value="TreeGrafter"/>
</dbReference>
<evidence type="ECO:0000259" key="2">
    <source>
        <dbReference type="Pfam" id="PF01494"/>
    </source>
</evidence>